<keyword evidence="2" id="KW-0472">Membrane</keyword>
<feature type="region of interest" description="Disordered" evidence="1">
    <location>
        <begin position="249"/>
        <end position="271"/>
    </location>
</feature>
<reference evidence="3" key="1">
    <citation type="submission" date="2020-11" db="EMBL/GenBank/DDBJ databases">
        <authorList>
            <consortium name="DOE Joint Genome Institute"/>
            <person name="Ahrendt S."/>
            <person name="Riley R."/>
            <person name="Andreopoulos W."/>
            <person name="Labutti K."/>
            <person name="Pangilinan J."/>
            <person name="Ruiz-Duenas F.J."/>
            <person name="Barrasa J.M."/>
            <person name="Sanchez-Garcia M."/>
            <person name="Camarero S."/>
            <person name="Miyauchi S."/>
            <person name="Serrano A."/>
            <person name="Linde D."/>
            <person name="Babiker R."/>
            <person name="Drula E."/>
            <person name="Ayuso-Fernandez I."/>
            <person name="Pacheco R."/>
            <person name="Padilla G."/>
            <person name="Ferreira P."/>
            <person name="Barriuso J."/>
            <person name="Kellner H."/>
            <person name="Castanera R."/>
            <person name="Alfaro M."/>
            <person name="Ramirez L."/>
            <person name="Pisabarro A.G."/>
            <person name="Kuo A."/>
            <person name="Tritt A."/>
            <person name="Lipzen A."/>
            <person name="He G."/>
            <person name="Yan M."/>
            <person name="Ng V."/>
            <person name="Cullen D."/>
            <person name="Martin F."/>
            <person name="Rosso M.-N."/>
            <person name="Henrissat B."/>
            <person name="Hibbett D."/>
            <person name="Martinez A.T."/>
            <person name="Grigoriev I.V."/>
        </authorList>
    </citation>
    <scope>NUCLEOTIDE SEQUENCE</scope>
    <source>
        <strain evidence="3">CBS 506.95</strain>
    </source>
</reference>
<keyword evidence="4" id="KW-1185">Reference proteome</keyword>
<sequence length="271" mass="30653">MSFFFFSLSHSTFYFDTAFTEFSPFVFFSWPAHYASFVHSTFLGSPLPTPTPRSPRVPVLGSRLSLSFFCEHFLPYPSLHRIAIAIAFPCLLSPTHLTQSIHPRVDNLMGLGPWTLDFRTYHHDSLNFRTCHPSHPIPSQPHLSICTTSNPIIQSYPPRVVFFIPHPTSHIHSIPLNVFTLRMLPLVFFCITFQNSHPRFSLGFFFRFRTLAFFIGVFFVLLVSVSVFVFVFVFVMLLPFPSNCSPLPSPSASSPRTGPPLAGLPAEPRVG</sequence>
<dbReference type="Proteomes" id="UP000807306">
    <property type="component" value="Unassembled WGS sequence"/>
</dbReference>
<accession>A0A9P6EPK3</accession>
<evidence type="ECO:0000313" key="4">
    <source>
        <dbReference type="Proteomes" id="UP000807306"/>
    </source>
</evidence>
<dbReference type="AlphaFoldDB" id="A0A9P6EPK3"/>
<feature type="transmembrane region" description="Helical" evidence="2">
    <location>
        <begin position="174"/>
        <end position="193"/>
    </location>
</feature>
<evidence type="ECO:0000256" key="2">
    <source>
        <dbReference type="SAM" id="Phobius"/>
    </source>
</evidence>
<dbReference type="EMBL" id="MU157830">
    <property type="protein sequence ID" value="KAF9532807.1"/>
    <property type="molecule type" value="Genomic_DNA"/>
</dbReference>
<evidence type="ECO:0000313" key="3">
    <source>
        <dbReference type="EMBL" id="KAF9532807.1"/>
    </source>
</evidence>
<name>A0A9P6EPK3_9AGAR</name>
<evidence type="ECO:0000256" key="1">
    <source>
        <dbReference type="SAM" id="MobiDB-lite"/>
    </source>
</evidence>
<gene>
    <name evidence="3" type="ORF">CPB83DRAFT_582823</name>
</gene>
<proteinExistence type="predicted"/>
<protein>
    <submittedName>
        <fullName evidence="3">Uncharacterized protein</fullName>
    </submittedName>
</protein>
<keyword evidence="2" id="KW-0812">Transmembrane</keyword>
<organism evidence="3 4">
    <name type="scientific">Crepidotus variabilis</name>
    <dbReference type="NCBI Taxonomy" id="179855"/>
    <lineage>
        <taxon>Eukaryota</taxon>
        <taxon>Fungi</taxon>
        <taxon>Dikarya</taxon>
        <taxon>Basidiomycota</taxon>
        <taxon>Agaricomycotina</taxon>
        <taxon>Agaricomycetes</taxon>
        <taxon>Agaricomycetidae</taxon>
        <taxon>Agaricales</taxon>
        <taxon>Agaricineae</taxon>
        <taxon>Crepidotaceae</taxon>
        <taxon>Crepidotus</taxon>
    </lineage>
</organism>
<keyword evidence="2" id="KW-1133">Transmembrane helix</keyword>
<comment type="caution">
    <text evidence="3">The sequence shown here is derived from an EMBL/GenBank/DDBJ whole genome shotgun (WGS) entry which is preliminary data.</text>
</comment>
<feature type="transmembrane region" description="Helical" evidence="2">
    <location>
        <begin position="213"/>
        <end position="240"/>
    </location>
</feature>